<comment type="similarity">
    <text evidence="1 6">Belongs to the methyltransferase superfamily. PrmA family.</text>
</comment>
<proteinExistence type="inferred from homology"/>
<protein>
    <recommendedName>
        <fullName evidence="6">Ribosomal protein L11 methyltransferase</fullName>
        <shortName evidence="6">L11 Mtase</shortName>
        <ecNumber evidence="6">2.1.1.-</ecNumber>
    </recommendedName>
</protein>
<comment type="subcellular location">
    <subcellularLocation>
        <location evidence="6">Cytoplasm</location>
    </subcellularLocation>
</comment>
<comment type="caution">
    <text evidence="7">The sequence shown here is derived from an EMBL/GenBank/DDBJ whole genome shotgun (WGS) entry which is preliminary data.</text>
</comment>
<dbReference type="AlphaFoldDB" id="A0A5M6HH35"/>
<feature type="binding site" evidence="6">
    <location>
        <position position="239"/>
    </location>
    <ligand>
        <name>S-adenosyl-L-methionine</name>
        <dbReference type="ChEBI" id="CHEBI:59789"/>
    </ligand>
</feature>
<dbReference type="Gene3D" id="3.40.50.150">
    <property type="entry name" value="Vaccinia Virus protein VP39"/>
    <property type="match status" value="1"/>
</dbReference>
<organism evidence="7 8">
    <name type="scientific">Blastochloris sulfoviridis</name>
    <dbReference type="NCBI Taxonomy" id="50712"/>
    <lineage>
        <taxon>Bacteria</taxon>
        <taxon>Pseudomonadati</taxon>
        <taxon>Pseudomonadota</taxon>
        <taxon>Alphaproteobacteria</taxon>
        <taxon>Hyphomicrobiales</taxon>
        <taxon>Blastochloridaceae</taxon>
        <taxon>Blastochloris</taxon>
    </lineage>
</organism>
<reference evidence="7 8" key="1">
    <citation type="submission" date="2019-09" db="EMBL/GenBank/DDBJ databases">
        <title>Draft Whole-Genome sequence of Blastochloris sulfoviridis DSM 729.</title>
        <authorList>
            <person name="Meyer T.E."/>
            <person name="Kyndt J.A."/>
        </authorList>
    </citation>
    <scope>NUCLEOTIDE SEQUENCE [LARGE SCALE GENOMIC DNA]</scope>
    <source>
        <strain evidence="7 8">DSM 729</strain>
    </source>
</reference>
<dbReference type="SUPFAM" id="SSF53335">
    <property type="entry name" value="S-adenosyl-L-methionine-dependent methyltransferases"/>
    <property type="match status" value="1"/>
</dbReference>
<dbReference type="EMBL" id="VWPL01000065">
    <property type="protein sequence ID" value="KAA5595085.1"/>
    <property type="molecule type" value="Genomic_DNA"/>
</dbReference>
<dbReference type="RefSeq" id="WP_150098944.1">
    <property type="nucleotide sequence ID" value="NZ_VWPL01000065.1"/>
</dbReference>
<evidence type="ECO:0000256" key="6">
    <source>
        <dbReference type="HAMAP-Rule" id="MF_00735"/>
    </source>
</evidence>
<keyword evidence="7" id="KW-0687">Ribonucleoprotein</keyword>
<comment type="function">
    <text evidence="6">Methylates ribosomal protein L11.</text>
</comment>
<dbReference type="InterPro" id="IPR004498">
    <property type="entry name" value="Ribosomal_PrmA_MeTrfase"/>
</dbReference>
<accession>A0A5M6HH35</accession>
<comment type="catalytic activity">
    <reaction evidence="6">
        <text>L-lysyl-[protein] + 3 S-adenosyl-L-methionine = N(6),N(6),N(6)-trimethyl-L-lysyl-[protein] + 3 S-adenosyl-L-homocysteine + 3 H(+)</text>
        <dbReference type="Rhea" id="RHEA:54192"/>
        <dbReference type="Rhea" id="RHEA-COMP:9752"/>
        <dbReference type="Rhea" id="RHEA-COMP:13826"/>
        <dbReference type="ChEBI" id="CHEBI:15378"/>
        <dbReference type="ChEBI" id="CHEBI:29969"/>
        <dbReference type="ChEBI" id="CHEBI:57856"/>
        <dbReference type="ChEBI" id="CHEBI:59789"/>
        <dbReference type="ChEBI" id="CHEBI:61961"/>
    </reaction>
</comment>
<feature type="binding site" evidence="6">
    <location>
        <position position="170"/>
    </location>
    <ligand>
        <name>S-adenosyl-L-methionine</name>
        <dbReference type="ChEBI" id="CHEBI:59789"/>
    </ligand>
</feature>
<keyword evidence="8" id="KW-1185">Reference proteome</keyword>
<dbReference type="PANTHER" id="PTHR43648:SF1">
    <property type="entry name" value="ELECTRON TRANSFER FLAVOPROTEIN BETA SUBUNIT LYSINE METHYLTRANSFERASE"/>
    <property type="match status" value="1"/>
</dbReference>
<dbReference type="HAMAP" id="MF_00735">
    <property type="entry name" value="Methyltr_PrmA"/>
    <property type="match status" value="1"/>
</dbReference>
<sequence length="310" mass="32569">MREGLQPVSPSTLARLLATEADARRVADLIGESFDPAETAVAAFELPDESGWSVEAYFADPPDEAAVRDLVALAAGAEAAAALVFEALTPKDWVAASLDGLKPVQAGRVVVHGAHDRHRVPPNALGIEIEAALAFGTGHHGTTRGCLIGFDRWNKARRAGGATLRALDVGTGTGVLALAAARAARLPVVATDIDRDAVVTARANVRFNKAADRVRVLHAGSLTRADVAGAGPYDLVFANILMRPLIGLAPQIRRLLAPGARVILSGLLPGHARAVVAAYRGQGLRLIRRRTLEGWVSLDMELPASSARRA</sequence>
<gene>
    <name evidence="6" type="primary">prmA</name>
    <name evidence="7" type="ORF">F1193_16815</name>
</gene>
<evidence type="ECO:0000256" key="1">
    <source>
        <dbReference type="ARBA" id="ARBA00009741"/>
    </source>
</evidence>
<feature type="binding site" evidence="6">
    <location>
        <position position="143"/>
    </location>
    <ligand>
        <name>S-adenosyl-L-methionine</name>
        <dbReference type="ChEBI" id="CHEBI:59789"/>
    </ligand>
</feature>
<keyword evidence="2 6" id="KW-0963">Cytoplasm</keyword>
<name>A0A5M6HH35_9HYPH</name>
<dbReference type="PANTHER" id="PTHR43648">
    <property type="entry name" value="ELECTRON TRANSFER FLAVOPROTEIN BETA SUBUNIT LYSINE METHYLTRANSFERASE"/>
    <property type="match status" value="1"/>
</dbReference>
<dbReference type="Pfam" id="PF06325">
    <property type="entry name" value="PrmA"/>
    <property type="match status" value="1"/>
</dbReference>
<feature type="binding site" evidence="6">
    <location>
        <position position="192"/>
    </location>
    <ligand>
        <name>S-adenosyl-L-methionine</name>
        <dbReference type="ChEBI" id="CHEBI:59789"/>
    </ligand>
</feature>
<dbReference type="GO" id="GO:0005840">
    <property type="term" value="C:ribosome"/>
    <property type="evidence" value="ECO:0007669"/>
    <property type="project" value="UniProtKB-KW"/>
</dbReference>
<dbReference type="InterPro" id="IPR029063">
    <property type="entry name" value="SAM-dependent_MTases_sf"/>
</dbReference>
<evidence type="ECO:0000313" key="8">
    <source>
        <dbReference type="Proteomes" id="UP000323886"/>
    </source>
</evidence>
<keyword evidence="4 6" id="KW-0808">Transferase</keyword>
<evidence type="ECO:0000256" key="2">
    <source>
        <dbReference type="ARBA" id="ARBA00022490"/>
    </source>
</evidence>
<dbReference type="InterPro" id="IPR050078">
    <property type="entry name" value="Ribosomal_L11_MeTrfase_PrmA"/>
</dbReference>
<dbReference type="OrthoDB" id="9785995at2"/>
<keyword evidence="5 6" id="KW-0949">S-adenosyl-L-methionine</keyword>
<keyword evidence="3 6" id="KW-0489">Methyltransferase</keyword>
<keyword evidence="7" id="KW-0689">Ribosomal protein</keyword>
<evidence type="ECO:0000256" key="5">
    <source>
        <dbReference type="ARBA" id="ARBA00022691"/>
    </source>
</evidence>
<dbReference type="Proteomes" id="UP000323886">
    <property type="component" value="Unassembled WGS sequence"/>
</dbReference>
<evidence type="ECO:0000256" key="3">
    <source>
        <dbReference type="ARBA" id="ARBA00022603"/>
    </source>
</evidence>
<dbReference type="EC" id="2.1.1.-" evidence="6"/>
<evidence type="ECO:0000256" key="4">
    <source>
        <dbReference type="ARBA" id="ARBA00022679"/>
    </source>
</evidence>
<dbReference type="GO" id="GO:0032259">
    <property type="term" value="P:methylation"/>
    <property type="evidence" value="ECO:0007669"/>
    <property type="project" value="UniProtKB-KW"/>
</dbReference>
<dbReference type="GO" id="GO:0005737">
    <property type="term" value="C:cytoplasm"/>
    <property type="evidence" value="ECO:0007669"/>
    <property type="project" value="UniProtKB-SubCell"/>
</dbReference>
<evidence type="ECO:0000313" key="7">
    <source>
        <dbReference type="EMBL" id="KAA5595085.1"/>
    </source>
</evidence>
<dbReference type="CDD" id="cd02440">
    <property type="entry name" value="AdoMet_MTases"/>
    <property type="match status" value="1"/>
</dbReference>
<dbReference type="GO" id="GO:0008276">
    <property type="term" value="F:protein methyltransferase activity"/>
    <property type="evidence" value="ECO:0007669"/>
    <property type="project" value="UniProtKB-UniRule"/>
</dbReference>